<sequence>MIEIQNVSNTTLDDLVNMLLDEKKQPFKIYVPKFTQLFASSHEDIANDYAMLAFAGQKLNEVADEFSYYYVPPSDHDSVLFEVKAKDIRRLAEVILFISTGYNNEAENEETDYSGEVYDFIEKVEKRKINPICPDFIEDYQDHVVTDEGNNE</sequence>
<dbReference type="EMBL" id="VWAW01000004">
    <property type="protein sequence ID" value="KAA5176096.1"/>
    <property type="molecule type" value="Genomic_DNA"/>
</dbReference>
<organism evidence="1 2">
    <name type="scientific">Bacteroides fragilis</name>
    <dbReference type="NCBI Taxonomy" id="817"/>
    <lineage>
        <taxon>Bacteria</taxon>
        <taxon>Pseudomonadati</taxon>
        <taxon>Bacteroidota</taxon>
        <taxon>Bacteroidia</taxon>
        <taxon>Bacteroidales</taxon>
        <taxon>Bacteroidaceae</taxon>
        <taxon>Bacteroides</taxon>
    </lineage>
</organism>
<comment type="caution">
    <text evidence="1">The sequence shown here is derived from an EMBL/GenBank/DDBJ whole genome shotgun (WGS) entry which is preliminary data.</text>
</comment>
<accession>A0A642KS33</accession>
<evidence type="ECO:0000313" key="1">
    <source>
        <dbReference type="EMBL" id="KAA5176096.1"/>
    </source>
</evidence>
<evidence type="ECO:0000313" key="2">
    <source>
        <dbReference type="Proteomes" id="UP000436803"/>
    </source>
</evidence>
<dbReference type="RefSeq" id="WP_025814765.1">
    <property type="nucleotide sequence ID" value="NZ_JADNGK010000038.1"/>
</dbReference>
<proteinExistence type="predicted"/>
<reference evidence="1 2" key="1">
    <citation type="journal article" date="2019" name="Nat. Med.">
        <title>A library of human gut bacterial isolates paired with longitudinal multiomics data enables mechanistic microbiome research.</title>
        <authorList>
            <person name="Poyet M."/>
            <person name="Groussin M."/>
            <person name="Gibbons S.M."/>
            <person name="Avila-Pacheco J."/>
            <person name="Jiang X."/>
            <person name="Kearney S.M."/>
            <person name="Perrotta A.R."/>
            <person name="Berdy B."/>
            <person name="Zhao S."/>
            <person name="Lieberman T.D."/>
            <person name="Swanson P.K."/>
            <person name="Smith M."/>
            <person name="Roesemann S."/>
            <person name="Alexander J.E."/>
            <person name="Rich S.A."/>
            <person name="Livny J."/>
            <person name="Vlamakis H."/>
            <person name="Clish C."/>
            <person name="Bullock K."/>
            <person name="Deik A."/>
            <person name="Scott J."/>
            <person name="Pierce K.A."/>
            <person name="Xavier R.J."/>
            <person name="Alm E.J."/>
        </authorList>
    </citation>
    <scope>NUCLEOTIDE SEQUENCE [LARGE SCALE GENOMIC DNA]</scope>
    <source>
        <strain evidence="1 2">BIOML-A7</strain>
    </source>
</reference>
<protein>
    <submittedName>
        <fullName evidence="1">Uncharacterized protein</fullName>
    </submittedName>
</protein>
<dbReference type="AlphaFoldDB" id="A0A642KS33"/>
<dbReference type="Proteomes" id="UP000436803">
    <property type="component" value="Unassembled WGS sequence"/>
</dbReference>
<name>A0A642KS33_BACFG</name>
<gene>
    <name evidence="1" type="ORF">F2Z29_05940</name>
</gene>